<comment type="caution">
    <text evidence="1">The sequence shown here is derived from an EMBL/GenBank/DDBJ whole genome shotgun (WGS) entry which is preliminary data.</text>
</comment>
<dbReference type="AlphaFoldDB" id="A0A6N9NP18"/>
<protein>
    <recommendedName>
        <fullName evidence="3">Outer membrane protein beta-barrel domain-containing protein</fullName>
    </recommendedName>
</protein>
<dbReference type="RefSeq" id="WP_160633971.1">
    <property type="nucleotide sequence ID" value="NZ_WWNE01000012.1"/>
</dbReference>
<accession>A0A6N9NP18</accession>
<sequence>MEKKILFVVFLLTTLVSYSQNQYEDVVYLKNGGIMRGVIIEQIPNKSIKIETIGRNVFFYEMDAIEKITKELTFVKEHNSGYKKGYLGLTIGISNPVGEFGADDNGLAKTGVQINLLNFGYRFSKNIGIAGTWFGAANSLDGDQIKSPWTYGGILLGPLFTFHLASRVELDLRPMVGYTAFTSPKFDIDNSPFYTQTIGGDRSSVFAYNIGSMFRFHTGAKTSLLLSVDYFNARPEFDESQFRQEVETITIGFGVALRLQ</sequence>
<keyword evidence="2" id="KW-1185">Reference proteome</keyword>
<evidence type="ECO:0008006" key="3">
    <source>
        <dbReference type="Google" id="ProtNLM"/>
    </source>
</evidence>
<proteinExistence type="predicted"/>
<reference evidence="1 2" key="1">
    <citation type="submission" date="2019-12" db="EMBL/GenBank/DDBJ databases">
        <authorList>
            <person name="Zhao J."/>
        </authorList>
    </citation>
    <scope>NUCLEOTIDE SEQUENCE [LARGE SCALE GENOMIC DNA]</scope>
    <source>
        <strain evidence="1 2">S-15</strain>
    </source>
</reference>
<dbReference type="EMBL" id="WWNE01000012">
    <property type="protein sequence ID" value="NBG67020.1"/>
    <property type="molecule type" value="Genomic_DNA"/>
</dbReference>
<gene>
    <name evidence="1" type="ORF">GQN54_12900</name>
</gene>
<evidence type="ECO:0000313" key="1">
    <source>
        <dbReference type="EMBL" id="NBG67020.1"/>
    </source>
</evidence>
<evidence type="ECO:0000313" key="2">
    <source>
        <dbReference type="Proteomes" id="UP000470771"/>
    </source>
</evidence>
<organism evidence="1 2">
    <name type="scientific">Acidiluteibacter ferrifornacis</name>
    <dbReference type="NCBI Taxonomy" id="2692424"/>
    <lineage>
        <taxon>Bacteria</taxon>
        <taxon>Pseudomonadati</taxon>
        <taxon>Bacteroidota</taxon>
        <taxon>Flavobacteriia</taxon>
        <taxon>Flavobacteriales</taxon>
        <taxon>Cryomorphaceae</taxon>
        <taxon>Acidiluteibacter</taxon>
    </lineage>
</organism>
<dbReference type="Proteomes" id="UP000470771">
    <property type="component" value="Unassembled WGS sequence"/>
</dbReference>
<name>A0A6N9NP18_9FLAO</name>